<protein>
    <recommendedName>
        <fullName evidence="1">IrrE N-terminal-like domain-containing protein</fullName>
    </recommendedName>
</protein>
<organism evidence="2 3">
    <name type="scientific">Actinomadura craniellae</name>
    <dbReference type="NCBI Taxonomy" id="2231787"/>
    <lineage>
        <taxon>Bacteria</taxon>
        <taxon>Bacillati</taxon>
        <taxon>Actinomycetota</taxon>
        <taxon>Actinomycetes</taxon>
        <taxon>Streptosporangiales</taxon>
        <taxon>Thermomonosporaceae</taxon>
        <taxon>Actinomadura</taxon>
    </lineage>
</organism>
<evidence type="ECO:0000313" key="3">
    <source>
        <dbReference type="Proteomes" id="UP000251891"/>
    </source>
</evidence>
<dbReference type="OrthoDB" id="572608at2"/>
<accession>A0A365H7E3</accession>
<dbReference type="PANTHER" id="PTHR43236">
    <property type="entry name" value="ANTITOXIN HIGA1"/>
    <property type="match status" value="1"/>
</dbReference>
<keyword evidence="3" id="KW-1185">Reference proteome</keyword>
<dbReference type="PANTHER" id="PTHR43236:SF1">
    <property type="entry name" value="BLL7220 PROTEIN"/>
    <property type="match status" value="1"/>
</dbReference>
<dbReference type="Pfam" id="PF06114">
    <property type="entry name" value="Peptidase_M78"/>
    <property type="match status" value="1"/>
</dbReference>
<feature type="domain" description="IrrE N-terminal-like" evidence="1">
    <location>
        <begin position="78"/>
        <end position="169"/>
    </location>
</feature>
<sequence length="188" mass="21097">MARWTKPAMKEVAAEERAALGLTPMQRFDPYMLAKEHGISVYPIGELIASGCSPDAVKHFEVIRPKVWSAALMPVGSARFMLVNTGHELVRQRSNMAHELGHHLLEHEFQEIVLGDDGCAMFNATLEKQATYLAQELLVPEDAAFKMAFRDQPNEAVAEHFGVSVQFAQMCMMGPRKVVQRYRAKKGR</sequence>
<comment type="caution">
    <text evidence="2">The sequence shown here is derived from an EMBL/GenBank/DDBJ whole genome shotgun (WGS) entry which is preliminary data.</text>
</comment>
<dbReference type="AlphaFoldDB" id="A0A365H7E3"/>
<dbReference type="InterPro" id="IPR010359">
    <property type="entry name" value="IrrE_HExxH"/>
</dbReference>
<gene>
    <name evidence="2" type="ORF">DPM19_09760</name>
</gene>
<dbReference type="InterPro" id="IPR052345">
    <property type="entry name" value="Rad_response_metalloprotease"/>
</dbReference>
<proteinExistence type="predicted"/>
<evidence type="ECO:0000313" key="2">
    <source>
        <dbReference type="EMBL" id="RAY15025.1"/>
    </source>
</evidence>
<evidence type="ECO:0000259" key="1">
    <source>
        <dbReference type="Pfam" id="PF06114"/>
    </source>
</evidence>
<dbReference type="Gene3D" id="1.10.10.2910">
    <property type="match status" value="1"/>
</dbReference>
<dbReference type="Proteomes" id="UP000251891">
    <property type="component" value="Unassembled WGS sequence"/>
</dbReference>
<reference evidence="2 3" key="1">
    <citation type="submission" date="2018-06" db="EMBL/GenBank/DDBJ databases">
        <title>Actinomadura craniellae sp. nov. isolated from marine sponge Craniella sp.</title>
        <authorList>
            <person name="Li L."/>
            <person name="Xu Q.H."/>
            <person name="Lin H.W."/>
            <person name="Lu Y.H."/>
        </authorList>
    </citation>
    <scope>NUCLEOTIDE SEQUENCE [LARGE SCALE GENOMIC DNA]</scope>
    <source>
        <strain evidence="2 3">LHW63021</strain>
    </source>
</reference>
<dbReference type="RefSeq" id="WP_111865238.1">
    <property type="nucleotide sequence ID" value="NZ_QLYX01000004.1"/>
</dbReference>
<dbReference type="EMBL" id="QLYX01000004">
    <property type="protein sequence ID" value="RAY15025.1"/>
    <property type="molecule type" value="Genomic_DNA"/>
</dbReference>
<name>A0A365H7E3_9ACTN</name>